<dbReference type="Pfam" id="PF03861">
    <property type="entry name" value="ANTAR"/>
    <property type="match status" value="1"/>
</dbReference>
<keyword evidence="1" id="KW-0808">Transferase</keyword>
<evidence type="ECO:0000259" key="5">
    <source>
        <dbReference type="PROSITE" id="PS50921"/>
    </source>
</evidence>
<keyword evidence="3" id="KW-0805">Transcription regulation</keyword>
<dbReference type="PROSITE" id="PS50921">
    <property type="entry name" value="ANTAR"/>
    <property type="match status" value="1"/>
</dbReference>
<dbReference type="InterPro" id="IPR003754">
    <property type="entry name" value="4pyrrol_synth_uPrphyn_synth"/>
</dbReference>
<evidence type="ECO:0000313" key="7">
    <source>
        <dbReference type="Proteomes" id="UP001596091"/>
    </source>
</evidence>
<evidence type="ECO:0000256" key="1">
    <source>
        <dbReference type="ARBA" id="ARBA00022679"/>
    </source>
</evidence>
<evidence type="ECO:0000313" key="6">
    <source>
        <dbReference type="EMBL" id="MFC5865051.1"/>
    </source>
</evidence>
<dbReference type="GO" id="GO:0004852">
    <property type="term" value="F:uroporphyrinogen-III synthase activity"/>
    <property type="evidence" value="ECO:0007669"/>
    <property type="project" value="UniProtKB-EC"/>
</dbReference>
<evidence type="ECO:0000256" key="3">
    <source>
        <dbReference type="ARBA" id="ARBA00023015"/>
    </source>
</evidence>
<dbReference type="InterPro" id="IPR011006">
    <property type="entry name" value="CheY-like_superfamily"/>
</dbReference>
<dbReference type="SMART" id="SM00065">
    <property type="entry name" value="GAF"/>
    <property type="match status" value="1"/>
</dbReference>
<dbReference type="Pfam" id="PF02602">
    <property type="entry name" value="HEM4"/>
    <property type="match status" value="1"/>
</dbReference>
<keyword evidence="4" id="KW-0804">Transcription</keyword>
<dbReference type="PANTHER" id="PTHR40082">
    <property type="entry name" value="BLR5956 PROTEIN"/>
    <property type="match status" value="1"/>
</dbReference>
<dbReference type="InterPro" id="IPR029016">
    <property type="entry name" value="GAF-like_dom_sf"/>
</dbReference>
<comment type="caution">
    <text evidence="6">The sequence shown here is derived from an EMBL/GenBank/DDBJ whole genome shotgun (WGS) entry which is preliminary data.</text>
</comment>
<sequence>MATTNFSGIRVLSLESRRAVEAGKLIRMYGGEPLSAPAMREIPLNSDGPVIEFAEALISGAFDLVIFTTGVGVRTLIKTVSERTDREKFLSALRSAKIAARGPKSSSALREAGIPATVVAPEPFTWRALVQAIEEKFGGDLNGMNIAVQEYGTSNPELLTALAEKSVSITRVLVYQWALPEDMQPLREAVIALAHGHVDVVLFMNAGQVAHLFLMAERMGYTEALYEGFRSTVIGSIGPSTTEGLSMYRLTPDFEPSQSKMGFLVKEIAENAEKLLKQKRAAASLHVSNSTTGAISPLLTNDFAGSQVAKPAISGVDFLHEIGSRMAASDPLHSVLNRIVDFACSLIQCDSCFVYVLEGDQLVLRASKNPHSDLVDRLGIWLGQGITGWVGWHREPVAIPEKALKDPRFQRFKNLPEDTFEAFLSVPILCRSKLIGVINLQHRKPYYHSEQEVRLLTLAGYLVGAELERARLESENLELSDRLESRKQIEKAKGVLQRDFGLDEDTAYKALQRESRQRRKSMRDIAEAILLNDDLRKTRWSLAGQVSEEDVSSGA</sequence>
<dbReference type="SMART" id="SM01012">
    <property type="entry name" value="ANTAR"/>
    <property type="match status" value="1"/>
</dbReference>
<dbReference type="EC" id="4.2.1.75" evidence="6"/>
<proteinExistence type="predicted"/>
<dbReference type="Pfam" id="PF01590">
    <property type="entry name" value="GAF"/>
    <property type="match status" value="1"/>
</dbReference>
<protein>
    <submittedName>
        <fullName evidence="6">Uroporphyrinogen-III synthase</fullName>
        <ecNumber evidence="6">4.2.1.75</ecNumber>
    </submittedName>
</protein>
<dbReference type="CDD" id="cd06578">
    <property type="entry name" value="HemD"/>
    <property type="match status" value="1"/>
</dbReference>
<evidence type="ECO:0000256" key="4">
    <source>
        <dbReference type="ARBA" id="ARBA00023163"/>
    </source>
</evidence>
<gene>
    <name evidence="6" type="ORF">ACFPT7_22270</name>
</gene>
<dbReference type="PANTHER" id="PTHR40082:SF1">
    <property type="entry name" value="BLR5956 PROTEIN"/>
    <property type="match status" value="1"/>
</dbReference>
<dbReference type="InterPro" id="IPR003018">
    <property type="entry name" value="GAF"/>
</dbReference>
<dbReference type="InterPro" id="IPR036108">
    <property type="entry name" value="4pyrrol_syn_uPrphyn_synt_sf"/>
</dbReference>
<reference evidence="7" key="1">
    <citation type="journal article" date="2019" name="Int. J. Syst. Evol. Microbiol.">
        <title>The Global Catalogue of Microorganisms (GCM) 10K type strain sequencing project: providing services to taxonomists for standard genome sequencing and annotation.</title>
        <authorList>
            <consortium name="The Broad Institute Genomics Platform"/>
            <consortium name="The Broad Institute Genome Sequencing Center for Infectious Disease"/>
            <person name="Wu L."/>
            <person name="Ma J."/>
        </authorList>
    </citation>
    <scope>NUCLEOTIDE SEQUENCE [LARGE SCALE GENOMIC DNA]</scope>
    <source>
        <strain evidence="7">JCM 4087</strain>
    </source>
</reference>
<dbReference type="InterPro" id="IPR039793">
    <property type="entry name" value="UROS/Hem4"/>
</dbReference>
<feature type="domain" description="ANTAR" evidence="5">
    <location>
        <begin position="469"/>
        <end position="530"/>
    </location>
</feature>
<accession>A0ABW1EMF2</accession>
<dbReference type="Gene3D" id="3.30.450.40">
    <property type="match status" value="1"/>
</dbReference>
<dbReference type="RefSeq" id="WP_263332058.1">
    <property type="nucleotide sequence ID" value="NZ_JAGSYH010000001.1"/>
</dbReference>
<dbReference type="InterPro" id="IPR036388">
    <property type="entry name" value="WH-like_DNA-bd_sf"/>
</dbReference>
<keyword evidence="6" id="KW-0456">Lyase</keyword>
<dbReference type="Gene3D" id="1.10.10.10">
    <property type="entry name" value="Winged helix-like DNA-binding domain superfamily/Winged helix DNA-binding domain"/>
    <property type="match status" value="1"/>
</dbReference>
<evidence type="ECO:0000256" key="2">
    <source>
        <dbReference type="ARBA" id="ARBA00022777"/>
    </source>
</evidence>
<dbReference type="InterPro" id="IPR005561">
    <property type="entry name" value="ANTAR"/>
</dbReference>
<keyword evidence="7" id="KW-1185">Reference proteome</keyword>
<name>A0ABW1EMF2_9BACT</name>
<dbReference type="Gene3D" id="3.40.50.10090">
    <property type="match status" value="2"/>
</dbReference>
<organism evidence="6 7">
    <name type="scientific">Acidicapsa dinghuensis</name>
    <dbReference type="NCBI Taxonomy" id="2218256"/>
    <lineage>
        <taxon>Bacteria</taxon>
        <taxon>Pseudomonadati</taxon>
        <taxon>Acidobacteriota</taxon>
        <taxon>Terriglobia</taxon>
        <taxon>Terriglobales</taxon>
        <taxon>Acidobacteriaceae</taxon>
        <taxon>Acidicapsa</taxon>
    </lineage>
</organism>
<dbReference type="EMBL" id="JBHSPH010000010">
    <property type="protein sequence ID" value="MFC5865051.1"/>
    <property type="molecule type" value="Genomic_DNA"/>
</dbReference>
<dbReference type="Proteomes" id="UP001596091">
    <property type="component" value="Unassembled WGS sequence"/>
</dbReference>
<dbReference type="SUPFAM" id="SSF52172">
    <property type="entry name" value="CheY-like"/>
    <property type="match status" value="1"/>
</dbReference>
<keyword evidence="2" id="KW-0418">Kinase</keyword>
<dbReference type="SUPFAM" id="SSF55781">
    <property type="entry name" value="GAF domain-like"/>
    <property type="match status" value="1"/>
</dbReference>
<dbReference type="SUPFAM" id="SSF69618">
    <property type="entry name" value="HemD-like"/>
    <property type="match status" value="1"/>
</dbReference>